<gene>
    <name evidence="2" type="ORF">DAPK24_041470</name>
</gene>
<feature type="compositionally biased region" description="Low complexity" evidence="1">
    <location>
        <begin position="24"/>
        <end position="35"/>
    </location>
</feature>
<proteinExistence type="predicted"/>
<comment type="caution">
    <text evidence="2">The sequence shown here is derived from an EMBL/GenBank/DDBJ whole genome shotgun (WGS) entry which is preliminary data.</text>
</comment>
<feature type="region of interest" description="Disordered" evidence="1">
    <location>
        <begin position="129"/>
        <end position="148"/>
    </location>
</feature>
<dbReference type="EMBL" id="BTGB01000009">
    <property type="protein sequence ID" value="GMM47549.1"/>
    <property type="molecule type" value="Genomic_DNA"/>
</dbReference>
<evidence type="ECO:0000313" key="3">
    <source>
        <dbReference type="Proteomes" id="UP001378960"/>
    </source>
</evidence>
<evidence type="ECO:0000256" key="1">
    <source>
        <dbReference type="SAM" id="MobiDB-lite"/>
    </source>
</evidence>
<organism evidence="2 3">
    <name type="scientific">Pichia kluyveri</name>
    <name type="common">Yeast</name>
    <dbReference type="NCBI Taxonomy" id="36015"/>
    <lineage>
        <taxon>Eukaryota</taxon>
        <taxon>Fungi</taxon>
        <taxon>Dikarya</taxon>
        <taxon>Ascomycota</taxon>
        <taxon>Saccharomycotina</taxon>
        <taxon>Pichiomycetes</taxon>
        <taxon>Pichiales</taxon>
        <taxon>Pichiaceae</taxon>
        <taxon>Pichia</taxon>
    </lineage>
</organism>
<dbReference type="Proteomes" id="UP001378960">
    <property type="component" value="Unassembled WGS sequence"/>
</dbReference>
<feature type="compositionally biased region" description="Basic and acidic residues" evidence="1">
    <location>
        <begin position="36"/>
        <end position="46"/>
    </location>
</feature>
<reference evidence="2 3" key="1">
    <citation type="journal article" date="2023" name="Elife">
        <title>Identification of key yeast species and microbe-microbe interactions impacting larval growth of Drosophila in the wild.</title>
        <authorList>
            <person name="Mure A."/>
            <person name="Sugiura Y."/>
            <person name="Maeda R."/>
            <person name="Honda K."/>
            <person name="Sakurai N."/>
            <person name="Takahashi Y."/>
            <person name="Watada M."/>
            <person name="Katoh T."/>
            <person name="Gotoh A."/>
            <person name="Gotoh Y."/>
            <person name="Taniguchi I."/>
            <person name="Nakamura K."/>
            <person name="Hayashi T."/>
            <person name="Katayama T."/>
            <person name="Uemura T."/>
            <person name="Hattori Y."/>
        </authorList>
    </citation>
    <scope>NUCLEOTIDE SEQUENCE [LARGE SCALE GENOMIC DNA]</scope>
    <source>
        <strain evidence="2 3">PK-24</strain>
    </source>
</reference>
<feature type="compositionally biased region" description="Low complexity" evidence="1">
    <location>
        <begin position="238"/>
        <end position="260"/>
    </location>
</feature>
<feature type="region of interest" description="Disordered" evidence="1">
    <location>
        <begin position="179"/>
        <end position="214"/>
    </location>
</feature>
<keyword evidence="3" id="KW-1185">Reference proteome</keyword>
<evidence type="ECO:0000313" key="2">
    <source>
        <dbReference type="EMBL" id="GMM47549.1"/>
    </source>
</evidence>
<feature type="compositionally biased region" description="Polar residues" evidence="1">
    <location>
        <begin position="47"/>
        <end position="64"/>
    </location>
</feature>
<feature type="region of interest" description="Disordered" evidence="1">
    <location>
        <begin position="17"/>
        <end position="68"/>
    </location>
</feature>
<feature type="compositionally biased region" description="Low complexity" evidence="1">
    <location>
        <begin position="198"/>
        <end position="212"/>
    </location>
</feature>
<feature type="region of interest" description="Disordered" evidence="1">
    <location>
        <begin position="237"/>
        <end position="260"/>
    </location>
</feature>
<feature type="compositionally biased region" description="Basic and acidic residues" evidence="1">
    <location>
        <begin position="179"/>
        <end position="194"/>
    </location>
</feature>
<sequence>MVFPFLTSWYRNYYEESSSEDYSTEYSSSDCVSSDQRSDEIHENTRSRNATVASSSEAHTSHSPKNYDGLSFTATTNLTLKNAILRNPARYSVETEEDNNDISQSENESLHATDIDELRDDLQLFNPFTGKLESPNIDSNPFDDKHQPREEYIDPDIISAIGELPCAEHFVSIDTRLEEANREQDTPSRVPKEDESLEPFSESTSSTRPPRSSFRRRLSANLKRIFQRKSVASASTLEESVISDSSEEGSSSPKKNSNEIVSSSFSSRLGFRKVLSNQTDATSVNTSILEEEMESYISNDNNELNILRAKKFKYLCFDKEIRSWEKTGLMPSV</sequence>
<dbReference type="AlphaFoldDB" id="A0AAV5R7S3"/>
<name>A0AAV5R7S3_PICKL</name>
<accession>A0AAV5R7S3</accession>
<protein>
    <submittedName>
        <fullName evidence="2">Uncharacterized protein</fullName>
    </submittedName>
</protein>